<feature type="domain" description="Fibronectin type-III" evidence="12">
    <location>
        <begin position="503"/>
        <end position="588"/>
    </location>
</feature>
<evidence type="ECO:0000256" key="2">
    <source>
        <dbReference type="ARBA" id="ARBA00022670"/>
    </source>
</evidence>
<evidence type="ECO:0000256" key="7">
    <source>
        <dbReference type="ARBA" id="ARBA00023157"/>
    </source>
</evidence>
<dbReference type="InterPro" id="IPR050713">
    <property type="entry name" value="RTP_Phos/Ushers"/>
</dbReference>
<dbReference type="PROSITE" id="PS51829">
    <property type="entry name" value="P_HOMO_B"/>
    <property type="match status" value="1"/>
</dbReference>
<keyword evidence="4" id="KW-0378">Hydrolase</keyword>
<evidence type="ECO:0000313" key="15">
    <source>
        <dbReference type="Proteomes" id="UP001285352"/>
    </source>
</evidence>
<feature type="compositionally biased region" description="Low complexity" evidence="10">
    <location>
        <begin position="480"/>
        <end position="489"/>
    </location>
</feature>
<dbReference type="PANTHER" id="PTHR46957:SF3">
    <property type="entry name" value="CYTOKINE RECEPTOR"/>
    <property type="match status" value="1"/>
</dbReference>
<dbReference type="CDD" id="cd00063">
    <property type="entry name" value="FN3"/>
    <property type="match status" value="1"/>
</dbReference>
<feature type="signal peptide" evidence="11">
    <location>
        <begin position="1"/>
        <end position="30"/>
    </location>
</feature>
<dbReference type="Pfam" id="PF00041">
    <property type="entry name" value="fn3"/>
    <property type="match status" value="2"/>
</dbReference>
<dbReference type="PROSITE" id="PS50853">
    <property type="entry name" value="FN3"/>
    <property type="match status" value="2"/>
</dbReference>
<feature type="chain" id="PRO_5045253940" evidence="11">
    <location>
        <begin position="31"/>
        <end position="708"/>
    </location>
</feature>
<dbReference type="SMART" id="SM00060">
    <property type="entry name" value="FN3"/>
    <property type="match status" value="2"/>
</dbReference>
<gene>
    <name evidence="14" type="ORF">SK854_44935</name>
</gene>
<evidence type="ECO:0000256" key="8">
    <source>
        <dbReference type="ARBA" id="ARBA00023295"/>
    </source>
</evidence>
<dbReference type="InterPro" id="IPR003961">
    <property type="entry name" value="FN3_dom"/>
</dbReference>
<feature type="domain" description="P/Homo B" evidence="13">
    <location>
        <begin position="581"/>
        <end position="708"/>
    </location>
</feature>
<organism evidence="14 15">
    <name type="scientific">Lentzea sokolovensis</name>
    <dbReference type="NCBI Taxonomy" id="3095429"/>
    <lineage>
        <taxon>Bacteria</taxon>
        <taxon>Bacillati</taxon>
        <taxon>Actinomycetota</taxon>
        <taxon>Actinomycetes</taxon>
        <taxon>Pseudonocardiales</taxon>
        <taxon>Pseudonocardiaceae</taxon>
        <taxon>Lentzea</taxon>
    </lineage>
</organism>
<feature type="compositionally biased region" description="Polar residues" evidence="10">
    <location>
        <begin position="241"/>
        <end position="259"/>
    </location>
</feature>
<dbReference type="Gene3D" id="2.60.40.10">
    <property type="entry name" value="Immunoglobulins"/>
    <property type="match status" value="2"/>
</dbReference>
<keyword evidence="8" id="KW-0326">Glycosidase</keyword>
<evidence type="ECO:0000256" key="1">
    <source>
        <dbReference type="ARBA" id="ARBA00007664"/>
    </source>
</evidence>
<comment type="caution">
    <text evidence="14">The sequence shown here is derived from an EMBL/GenBank/DDBJ whole genome shotgun (WGS) entry which is preliminary data.</text>
</comment>
<reference evidence="14 15" key="1">
    <citation type="submission" date="2023-11" db="EMBL/GenBank/DDBJ databases">
        <title>Lentzea sokolovensis, sp. nov., Lentzea kristufkii, sp. nov., and Lentzea miocenensis, sp. nov., rare actinobacteria from Sokolov Coal Basin, Miocene lacustrine sediment, Czech Republic.</title>
        <authorList>
            <person name="Lara A."/>
            <person name="Kotroba L."/>
            <person name="Nouioui I."/>
            <person name="Neumann-Schaal M."/>
            <person name="Mast Y."/>
            <person name="Chronakova A."/>
        </authorList>
    </citation>
    <scope>NUCLEOTIDE SEQUENCE [LARGE SCALE GENOMIC DNA]</scope>
    <source>
        <strain evidence="14 15">BCCO 10_0061</strain>
    </source>
</reference>
<keyword evidence="2" id="KW-0645">Protease</keyword>
<feature type="domain" description="Fibronectin type-III" evidence="12">
    <location>
        <begin position="409"/>
        <end position="494"/>
    </location>
</feature>
<dbReference type="SUPFAM" id="SSF49265">
    <property type="entry name" value="Fibronectin type III"/>
    <property type="match status" value="1"/>
</dbReference>
<dbReference type="Gene3D" id="2.40.10.10">
    <property type="entry name" value="Trypsin-like serine proteases"/>
    <property type="match status" value="2"/>
</dbReference>
<keyword evidence="3 11" id="KW-0732">Signal</keyword>
<dbReference type="Proteomes" id="UP001285352">
    <property type="component" value="Unassembled WGS sequence"/>
</dbReference>
<keyword evidence="5" id="KW-0720">Serine protease</keyword>
<dbReference type="InterPro" id="IPR035070">
    <property type="entry name" value="Streptogrisin_prodomain"/>
</dbReference>
<dbReference type="SUPFAM" id="SSF50494">
    <property type="entry name" value="Trypsin-like serine proteases"/>
    <property type="match status" value="1"/>
</dbReference>
<dbReference type="Pfam" id="PF02983">
    <property type="entry name" value="Pro_Al_protease"/>
    <property type="match status" value="1"/>
</dbReference>
<dbReference type="SUPFAM" id="SSF49785">
    <property type="entry name" value="Galactose-binding domain-like"/>
    <property type="match status" value="1"/>
</dbReference>
<dbReference type="PRINTS" id="PR00861">
    <property type="entry name" value="ALYTICPTASE"/>
</dbReference>
<proteinExistence type="inferred from homology"/>
<evidence type="ECO:0000256" key="4">
    <source>
        <dbReference type="ARBA" id="ARBA00022801"/>
    </source>
</evidence>
<evidence type="ECO:0000259" key="12">
    <source>
        <dbReference type="PROSITE" id="PS50853"/>
    </source>
</evidence>
<dbReference type="InterPro" id="IPR009003">
    <property type="entry name" value="Peptidase_S1_PA"/>
</dbReference>
<feature type="compositionally biased region" description="Polar residues" evidence="10">
    <location>
        <begin position="505"/>
        <end position="514"/>
    </location>
</feature>
<keyword evidence="9" id="KW-0624">Polysaccharide degradation</keyword>
<dbReference type="PANTHER" id="PTHR46957">
    <property type="entry name" value="CYTOKINE RECEPTOR"/>
    <property type="match status" value="1"/>
</dbReference>
<evidence type="ECO:0000256" key="5">
    <source>
        <dbReference type="ARBA" id="ARBA00022825"/>
    </source>
</evidence>
<keyword evidence="15" id="KW-1185">Reference proteome</keyword>
<dbReference type="InterPro" id="IPR043504">
    <property type="entry name" value="Peptidase_S1_PA_chymotrypsin"/>
</dbReference>
<keyword evidence="9" id="KW-0119">Carbohydrate metabolism</keyword>
<dbReference type="InterPro" id="IPR002884">
    <property type="entry name" value="P_dom"/>
</dbReference>
<evidence type="ECO:0000256" key="10">
    <source>
        <dbReference type="SAM" id="MobiDB-lite"/>
    </source>
</evidence>
<dbReference type="CDD" id="cd21112">
    <property type="entry name" value="alphaLP-like"/>
    <property type="match status" value="1"/>
</dbReference>
<dbReference type="Gene3D" id="3.30.300.50">
    <property type="match status" value="2"/>
</dbReference>
<evidence type="ECO:0000256" key="11">
    <source>
        <dbReference type="SAM" id="SignalP"/>
    </source>
</evidence>
<dbReference type="InterPro" id="IPR001316">
    <property type="entry name" value="Pept_S1A_streptogrisin"/>
</dbReference>
<dbReference type="Gene3D" id="2.60.120.260">
    <property type="entry name" value="Galactose-binding domain-like"/>
    <property type="match status" value="1"/>
</dbReference>
<keyword evidence="7" id="KW-1015">Disulfide bond</keyword>
<dbReference type="InterPro" id="IPR004236">
    <property type="entry name" value="Pept_S1_alpha_lytic"/>
</dbReference>
<evidence type="ECO:0000313" key="14">
    <source>
        <dbReference type="EMBL" id="MDX8149335.1"/>
    </source>
</evidence>
<dbReference type="InterPro" id="IPR036116">
    <property type="entry name" value="FN3_sf"/>
</dbReference>
<evidence type="ECO:0000256" key="6">
    <source>
        <dbReference type="ARBA" id="ARBA00023145"/>
    </source>
</evidence>
<feature type="region of interest" description="Disordered" evidence="10">
    <location>
        <begin position="480"/>
        <end position="514"/>
    </location>
</feature>
<dbReference type="Pfam" id="PF01483">
    <property type="entry name" value="P_proprotein"/>
    <property type="match status" value="1"/>
</dbReference>
<name>A0ABU4VC21_9PSEU</name>
<evidence type="ECO:0000256" key="9">
    <source>
        <dbReference type="ARBA" id="ARBA00023326"/>
    </source>
</evidence>
<dbReference type="EMBL" id="JAXAVU010000017">
    <property type="protein sequence ID" value="MDX8149335.1"/>
    <property type="molecule type" value="Genomic_DNA"/>
</dbReference>
<feature type="compositionally biased region" description="Polar residues" evidence="10">
    <location>
        <begin position="583"/>
        <end position="598"/>
    </location>
</feature>
<feature type="region of interest" description="Disordered" evidence="10">
    <location>
        <begin position="241"/>
        <end position="260"/>
    </location>
</feature>
<keyword evidence="6" id="KW-0865">Zymogen</keyword>
<reference evidence="14 15" key="2">
    <citation type="submission" date="2023-11" db="EMBL/GenBank/DDBJ databases">
        <authorList>
            <person name="Lara A.C."/>
            <person name="Chronakova A."/>
        </authorList>
    </citation>
    <scope>NUCLEOTIDE SEQUENCE [LARGE SCALE GENOMIC DNA]</scope>
    <source>
        <strain evidence="14 15">BCCO 10_0061</strain>
    </source>
</reference>
<evidence type="ECO:0000256" key="3">
    <source>
        <dbReference type="ARBA" id="ARBA00022729"/>
    </source>
</evidence>
<protein>
    <submittedName>
        <fullName evidence="14">Fibronectin type III domain-containing protein</fullName>
    </submittedName>
</protein>
<feature type="region of interest" description="Disordered" evidence="10">
    <location>
        <begin position="569"/>
        <end position="598"/>
    </location>
</feature>
<evidence type="ECO:0000259" key="13">
    <source>
        <dbReference type="PROSITE" id="PS51829"/>
    </source>
</evidence>
<comment type="similarity">
    <text evidence="1">Belongs to the peptidase S1 family.</text>
</comment>
<dbReference type="InterPro" id="IPR008979">
    <property type="entry name" value="Galactose-bd-like_sf"/>
</dbReference>
<dbReference type="InterPro" id="IPR013783">
    <property type="entry name" value="Ig-like_fold"/>
</dbReference>
<accession>A0ABU4VC21</accession>
<sequence>MRMRRIIAAACGPVVAIGVLAAIQGGSAQAAQPDTPGAPPAAVNGVAKALGISPQQARTQLTAQDEAHKRFKSLPPSLLDQLAGHWFDAGAGALTVAVTTDEAVAQANARGVKATKVQRSRADLDRQLDEVRGLIGDGVPGVYSWGVDVKNNQVGVTVNTTRKTQATEKFLRDVKKLGAGVVETDSQQRQQAGTVQTGSPWWPGSESNCSVGFGATDANGAKHFLTAGHCTNDANQAAYGQSGQQNRIGTSNVGGSRSVNAREGDMGVVAVTETGWNLSAAVNTWGEPAITVTGSVEAMVGDRVCHSGNTSKWKCGEVKYTHKSVDYGGGLVIEDLTWTTACSLGGDSGGGWLLGDKAVGLHDGGPSQCVQNPTNDDDLSIFQPVNEALRKWNLTLVTGGPGDTTAPTAPGAPRAVSTTSSSVSLAWDASTDNVGVTGYEVYNGGALATTVTGTTATVTGLKPDNDYTFTIKAKDAAGNASAASAPVSARTQPGTADDEPPTTPGNPRSTGVTASSVSLAWDASVDNVGVAGYEVYNGSALATTVTGTTATVTGLTADTSYSFTVQARDAAGNKSKPSPAVSARTSSGDTGGRTFTNDTDYQIRDFQTAISPVRSTVTGSAQNPITVKVGATHTCLEDLNVTLVAPGGRWYPLLRTPGGNYSCTPFVSGRTFTVVPAAGEAAGGTWTLRIGDNGPGDVGVLSSWSVTL</sequence>